<feature type="domain" description="Coenzyme F420 hydrogenase/dehydrogenase beta subunit C-terminal" evidence="2">
    <location>
        <begin position="163"/>
        <end position="322"/>
    </location>
</feature>
<dbReference type="PANTHER" id="PTHR31332">
    <property type="entry name" value="7-HYDROXYMETHYL CHLOROPHYLL A REDUCTASE, CHLOROPLASTIC"/>
    <property type="match status" value="1"/>
</dbReference>
<organism evidence="3 4">
    <name type="scientific">Tritonibacter multivorans</name>
    <dbReference type="NCBI Taxonomy" id="928856"/>
    <lineage>
        <taxon>Bacteria</taxon>
        <taxon>Pseudomonadati</taxon>
        <taxon>Pseudomonadota</taxon>
        <taxon>Alphaproteobacteria</taxon>
        <taxon>Rhodobacterales</taxon>
        <taxon>Paracoccaceae</taxon>
        <taxon>Tritonibacter</taxon>
    </lineage>
</organism>
<evidence type="ECO:0000259" key="2">
    <source>
        <dbReference type="Pfam" id="PF04432"/>
    </source>
</evidence>
<sequence length="392" mass="43297">MCSYVCGADKAPMKDIDAVGLRPEISPDISAQTRALATKVCPTVNADFGILKSRPDYDPAVDKTTERNWGAITGIWEGFASDEEIRFKGSSGGALTALSLYCLNELGHHGVLHTGENPEDPIRNKTRLSRSRDDLLAVVGSRYSPASVCEGLGQVEAAPAPCVVIGKPVEIVATRNAMAEIPALAKNIGVTMSFFCAETPPTLATRKLMGEFDVPEEGLETLRYRGHGWPGYFTTRNAGQDPRQHWIYQKSWAYLQRFRPWATQLWPDGAGELADISCGDPWYEEPDGENPGFSLIVARTKLGKEIIEGAIAAGYLQATPAETWKLDKSQDGLLRKKGAIWGRRMAHRLFRLPNTNFQNLDLFGIWLTLPLREKLGSTLGTVRRIIKKRLWA</sequence>
<evidence type="ECO:0000313" key="4">
    <source>
        <dbReference type="Proteomes" id="UP000052022"/>
    </source>
</evidence>
<dbReference type="InterPro" id="IPR007516">
    <property type="entry name" value="Co_F420_Hydgase/DH_bsu_N"/>
</dbReference>
<dbReference type="EMBL" id="CYSD01000040">
    <property type="protein sequence ID" value="CUH80841.1"/>
    <property type="molecule type" value="Genomic_DNA"/>
</dbReference>
<feature type="domain" description="Coenzyme F420 hydrogenase/dehydrogenase beta subunit N-terminal" evidence="1">
    <location>
        <begin position="76"/>
        <end position="148"/>
    </location>
</feature>
<dbReference type="InterPro" id="IPR045220">
    <property type="entry name" value="FRHB/FDHB/HCAR-like"/>
</dbReference>
<evidence type="ECO:0000259" key="1">
    <source>
        <dbReference type="Pfam" id="PF04422"/>
    </source>
</evidence>
<dbReference type="Proteomes" id="UP000052022">
    <property type="component" value="Unassembled WGS sequence"/>
</dbReference>
<name>A0A0N7M0M0_9RHOB</name>
<reference evidence="3 4" key="1">
    <citation type="submission" date="2015-09" db="EMBL/GenBank/DDBJ databases">
        <authorList>
            <consortium name="Swine Surveillance"/>
        </authorList>
    </citation>
    <scope>NUCLEOTIDE SEQUENCE [LARGE SCALE GENOMIC DNA]</scope>
    <source>
        <strain evidence="3 4">CECT 7557</strain>
    </source>
</reference>
<gene>
    <name evidence="3" type="ORF">TRM7557_03100</name>
</gene>
<evidence type="ECO:0000313" key="3">
    <source>
        <dbReference type="EMBL" id="CUH80841.1"/>
    </source>
</evidence>
<keyword evidence="4" id="KW-1185">Reference proteome</keyword>
<dbReference type="Pfam" id="PF04422">
    <property type="entry name" value="FrhB_FdhB_N"/>
    <property type="match status" value="1"/>
</dbReference>
<dbReference type="GO" id="GO:0033354">
    <property type="term" value="P:chlorophyll cycle"/>
    <property type="evidence" value="ECO:0007669"/>
    <property type="project" value="TreeGrafter"/>
</dbReference>
<dbReference type="Pfam" id="PF04432">
    <property type="entry name" value="FrhB_FdhB_C"/>
    <property type="match status" value="1"/>
</dbReference>
<dbReference type="STRING" id="928856.SAMN04488049_11648"/>
<proteinExistence type="predicted"/>
<dbReference type="PANTHER" id="PTHR31332:SF0">
    <property type="entry name" value="7-HYDROXYMETHYL CHLOROPHYLL A REDUCTASE, CHLOROPLASTIC"/>
    <property type="match status" value="1"/>
</dbReference>
<accession>A0A0N7M0M0</accession>
<protein>
    <submittedName>
        <fullName evidence="3">Coenzyme F420-reducing hydrogenase subunit beta</fullName>
    </submittedName>
</protein>
<dbReference type="AlphaFoldDB" id="A0A0N7M0M0"/>
<dbReference type="InterPro" id="IPR007525">
    <property type="entry name" value="FrhB_FdhB_C"/>
</dbReference>
<dbReference type="GO" id="GO:0090415">
    <property type="term" value="F:7-hydroxymethyl chlorophyll a reductase activity"/>
    <property type="evidence" value="ECO:0007669"/>
    <property type="project" value="TreeGrafter"/>
</dbReference>